<dbReference type="AlphaFoldDB" id="A0A401SK41"/>
<evidence type="ECO:0000256" key="1">
    <source>
        <dbReference type="SAM" id="MobiDB-lite"/>
    </source>
</evidence>
<comment type="caution">
    <text evidence="2">The sequence shown here is derived from an EMBL/GenBank/DDBJ whole genome shotgun (WGS) entry which is preliminary data.</text>
</comment>
<dbReference type="Proteomes" id="UP000287033">
    <property type="component" value="Unassembled WGS sequence"/>
</dbReference>
<keyword evidence="3" id="KW-1185">Reference proteome</keyword>
<evidence type="ECO:0000313" key="2">
    <source>
        <dbReference type="EMBL" id="GCC30749.1"/>
    </source>
</evidence>
<feature type="non-terminal residue" evidence="2">
    <location>
        <position position="1"/>
    </location>
</feature>
<accession>A0A401SK41</accession>
<dbReference type="EMBL" id="BEZZ01000323">
    <property type="protein sequence ID" value="GCC30749.1"/>
    <property type="molecule type" value="Genomic_DNA"/>
</dbReference>
<feature type="compositionally biased region" description="Basic and acidic residues" evidence="1">
    <location>
        <begin position="26"/>
        <end position="41"/>
    </location>
</feature>
<reference evidence="2 3" key="1">
    <citation type="journal article" date="2018" name="Nat. Ecol. Evol.">
        <title>Shark genomes provide insights into elasmobranch evolution and the origin of vertebrates.</title>
        <authorList>
            <person name="Hara Y"/>
            <person name="Yamaguchi K"/>
            <person name="Onimaru K"/>
            <person name="Kadota M"/>
            <person name="Koyanagi M"/>
            <person name="Keeley SD"/>
            <person name="Tatsumi K"/>
            <person name="Tanaka K"/>
            <person name="Motone F"/>
            <person name="Kageyama Y"/>
            <person name="Nozu R"/>
            <person name="Adachi N"/>
            <person name="Nishimura O"/>
            <person name="Nakagawa R"/>
            <person name="Tanegashima C"/>
            <person name="Kiyatake I"/>
            <person name="Matsumoto R"/>
            <person name="Murakumo K"/>
            <person name="Nishida K"/>
            <person name="Terakita A"/>
            <person name="Kuratani S"/>
            <person name="Sato K"/>
            <person name="Hyodo S Kuraku.S."/>
        </authorList>
    </citation>
    <scope>NUCLEOTIDE SEQUENCE [LARGE SCALE GENOMIC DNA]</scope>
</reference>
<feature type="region of interest" description="Disordered" evidence="1">
    <location>
        <begin position="1"/>
        <end position="41"/>
    </location>
</feature>
<proteinExistence type="predicted"/>
<evidence type="ECO:0000313" key="3">
    <source>
        <dbReference type="Proteomes" id="UP000287033"/>
    </source>
</evidence>
<organism evidence="2 3">
    <name type="scientific">Chiloscyllium punctatum</name>
    <name type="common">Brownbanded bambooshark</name>
    <name type="synonym">Hemiscyllium punctatum</name>
    <dbReference type="NCBI Taxonomy" id="137246"/>
    <lineage>
        <taxon>Eukaryota</taxon>
        <taxon>Metazoa</taxon>
        <taxon>Chordata</taxon>
        <taxon>Craniata</taxon>
        <taxon>Vertebrata</taxon>
        <taxon>Chondrichthyes</taxon>
        <taxon>Elasmobranchii</taxon>
        <taxon>Galeomorphii</taxon>
        <taxon>Galeoidea</taxon>
        <taxon>Orectolobiformes</taxon>
        <taxon>Hemiscylliidae</taxon>
        <taxon>Chiloscyllium</taxon>
    </lineage>
</organism>
<sequence>APRAVPRMVNRSYTGLGISELSKNQRKPDPKRSRGLGESKP</sequence>
<gene>
    <name evidence="2" type="ORF">chiPu_0009203</name>
</gene>
<protein>
    <submittedName>
        <fullName evidence="2">Uncharacterized protein</fullName>
    </submittedName>
</protein>
<name>A0A401SK41_CHIPU</name>